<organism evidence="1 2">
    <name type="scientific">Rhodopirellula baltica SH28</name>
    <dbReference type="NCBI Taxonomy" id="993517"/>
    <lineage>
        <taxon>Bacteria</taxon>
        <taxon>Pseudomonadati</taxon>
        <taxon>Planctomycetota</taxon>
        <taxon>Planctomycetia</taxon>
        <taxon>Pirellulales</taxon>
        <taxon>Pirellulaceae</taxon>
        <taxon>Rhodopirellula</taxon>
    </lineage>
</organism>
<evidence type="ECO:0000313" key="2">
    <source>
        <dbReference type="Proteomes" id="UP000007993"/>
    </source>
</evidence>
<proteinExistence type="predicted"/>
<accession>K5D4D0</accession>
<evidence type="ECO:0000313" key="1">
    <source>
        <dbReference type="EMBL" id="EKK01517.1"/>
    </source>
</evidence>
<dbReference type="AlphaFoldDB" id="K5D4D0"/>
<sequence length="138" mass="15657">MHKPLDFRWNPMSTLTQPVQTNSQQISSYLQRCNKRGNSLRTNQKCFPNYSRIAKFCFLDPSTIGRIASGKQKSVQTVTSDILLALSGIAPPTSHDMNQPDLQEQWSRVCDAQQALDDFAQSADDVLDHIMRGIQERM</sequence>
<dbReference type="Proteomes" id="UP000007993">
    <property type="component" value="Unassembled WGS sequence"/>
</dbReference>
<reference evidence="1 2" key="1">
    <citation type="journal article" date="2013" name="Mar. Genomics">
        <title>Expression of sulfatases in Rhodopirellula baltica and the diversity of sulfatases in the genus Rhodopirellula.</title>
        <authorList>
            <person name="Wegner C.E."/>
            <person name="Richter-Heitmann T."/>
            <person name="Klindworth A."/>
            <person name="Klockow C."/>
            <person name="Richter M."/>
            <person name="Achstetter T."/>
            <person name="Glockner F.O."/>
            <person name="Harder J."/>
        </authorList>
    </citation>
    <scope>NUCLEOTIDE SEQUENCE [LARGE SCALE GENOMIC DNA]</scope>
    <source>
        <strain evidence="1 2">SH28</strain>
    </source>
</reference>
<gene>
    <name evidence="1" type="ORF">RBSH_03183</name>
</gene>
<name>K5D4D0_RHOBT</name>
<protein>
    <submittedName>
        <fullName evidence="1">Uncharacterized protein</fullName>
    </submittedName>
</protein>
<dbReference type="EMBL" id="AMCW01000094">
    <property type="protein sequence ID" value="EKK01517.1"/>
    <property type="molecule type" value="Genomic_DNA"/>
</dbReference>
<comment type="caution">
    <text evidence="1">The sequence shown here is derived from an EMBL/GenBank/DDBJ whole genome shotgun (WGS) entry which is preliminary data.</text>
</comment>